<comment type="similarity">
    <text evidence="3 6">Belongs to the pectinacetylesterase family.</text>
</comment>
<evidence type="ECO:0000313" key="9">
    <source>
        <dbReference type="Proteomes" id="UP000826271"/>
    </source>
</evidence>
<dbReference type="Pfam" id="PF03283">
    <property type="entry name" value="PAE"/>
    <property type="match status" value="1"/>
</dbReference>
<feature type="region of interest" description="Disordered" evidence="7">
    <location>
        <begin position="182"/>
        <end position="206"/>
    </location>
</feature>
<dbReference type="EC" id="3.1.1.-" evidence="6"/>
<organism evidence="8 9">
    <name type="scientific">Buddleja alternifolia</name>
    <dbReference type="NCBI Taxonomy" id="168488"/>
    <lineage>
        <taxon>Eukaryota</taxon>
        <taxon>Viridiplantae</taxon>
        <taxon>Streptophyta</taxon>
        <taxon>Embryophyta</taxon>
        <taxon>Tracheophyta</taxon>
        <taxon>Spermatophyta</taxon>
        <taxon>Magnoliopsida</taxon>
        <taxon>eudicotyledons</taxon>
        <taxon>Gunneridae</taxon>
        <taxon>Pentapetalae</taxon>
        <taxon>asterids</taxon>
        <taxon>lamiids</taxon>
        <taxon>Lamiales</taxon>
        <taxon>Scrophulariaceae</taxon>
        <taxon>Buddlejeae</taxon>
        <taxon>Buddleja</taxon>
    </lineage>
</organism>
<dbReference type="PANTHER" id="PTHR21562:SF65">
    <property type="entry name" value="PECTIN ACETYLESTERASE"/>
    <property type="match status" value="1"/>
</dbReference>
<keyword evidence="6" id="KW-0378">Hydrolase</keyword>
<gene>
    <name evidence="8" type="ORF">BUALT_Bualt05G0073800</name>
</gene>
<protein>
    <recommendedName>
        <fullName evidence="6">Pectin acetylesterase</fullName>
        <ecNumber evidence="6">3.1.1.-</ecNumber>
    </recommendedName>
</protein>
<dbReference type="GO" id="GO:0009505">
    <property type="term" value="C:plant-type cell wall"/>
    <property type="evidence" value="ECO:0007669"/>
    <property type="project" value="TreeGrafter"/>
</dbReference>
<dbReference type="InterPro" id="IPR004963">
    <property type="entry name" value="PAE/NOTUM"/>
</dbReference>
<evidence type="ECO:0000256" key="7">
    <source>
        <dbReference type="SAM" id="MobiDB-lite"/>
    </source>
</evidence>
<name>A0AAV6XIU9_9LAMI</name>
<comment type="caution">
    <text evidence="8">The sequence shown here is derived from an EMBL/GenBank/DDBJ whole genome shotgun (WGS) entry which is preliminary data.</text>
</comment>
<accession>A0AAV6XIU9</accession>
<keyword evidence="6" id="KW-0964">Secreted</keyword>
<proteinExistence type="inferred from homology"/>
<evidence type="ECO:0000313" key="8">
    <source>
        <dbReference type="EMBL" id="KAG8382404.1"/>
    </source>
</evidence>
<comment type="subcellular location">
    <subcellularLocation>
        <location evidence="2 6">Secreted</location>
        <location evidence="2 6">Cell wall</location>
    </subcellularLocation>
</comment>
<dbReference type="AlphaFoldDB" id="A0AAV6XIU9"/>
<evidence type="ECO:0000256" key="6">
    <source>
        <dbReference type="RuleBase" id="RU363114"/>
    </source>
</evidence>
<comment type="function">
    <text evidence="1 6">Hydrolyzes acetyl esters in homogalacturonan regions of pectin. In type I primary cell wall, galacturonic acid residues of pectin can be acetylated at the O-2 and O-3 positions. Decreasing the degree of acetylation of pectin gels in vitro alters their physical properties.</text>
</comment>
<dbReference type="GO" id="GO:0052793">
    <property type="term" value="F:pectin acetylesterase activity"/>
    <property type="evidence" value="ECO:0007669"/>
    <property type="project" value="TreeGrafter"/>
</dbReference>
<evidence type="ECO:0000256" key="4">
    <source>
        <dbReference type="ARBA" id="ARBA00022512"/>
    </source>
</evidence>
<evidence type="ECO:0000256" key="5">
    <source>
        <dbReference type="ARBA" id="ARBA00023316"/>
    </source>
</evidence>
<keyword evidence="4 6" id="KW-0134">Cell wall</keyword>
<evidence type="ECO:0000256" key="3">
    <source>
        <dbReference type="ARBA" id="ARBA00005784"/>
    </source>
</evidence>
<dbReference type="Proteomes" id="UP000826271">
    <property type="component" value="Unassembled WGS sequence"/>
</dbReference>
<sequence length="206" mass="21569">MNTQIHCESNDIVNATILKSVAAKGAVCLDGTPPAYFYRKGFGDGANNWMVYLPLICSTLTSIEEVGLGEEGDEEPSLFRKNSKLPRLEVTPVSATLPPATETASREDHALAVALLTSDPDQSTLAENVSTPELPTTVTSSSHEPIPGTDMGIPFTPSLSPPLAESSPIVTVDPNQAPISSPIVTPDLVPPSSIAPITVTPLEAPS</sequence>
<keyword evidence="5 6" id="KW-0961">Cell wall biogenesis/degradation</keyword>
<evidence type="ECO:0000256" key="2">
    <source>
        <dbReference type="ARBA" id="ARBA00004191"/>
    </source>
</evidence>
<dbReference type="GO" id="GO:0071555">
    <property type="term" value="P:cell wall organization"/>
    <property type="evidence" value="ECO:0007669"/>
    <property type="project" value="UniProtKB-KW"/>
</dbReference>
<keyword evidence="9" id="KW-1185">Reference proteome</keyword>
<dbReference type="EMBL" id="WHWC01000005">
    <property type="protein sequence ID" value="KAG8382404.1"/>
    <property type="molecule type" value="Genomic_DNA"/>
</dbReference>
<evidence type="ECO:0000256" key="1">
    <source>
        <dbReference type="ARBA" id="ARBA00003534"/>
    </source>
</evidence>
<reference evidence="8" key="1">
    <citation type="submission" date="2019-10" db="EMBL/GenBank/DDBJ databases">
        <authorList>
            <person name="Zhang R."/>
            <person name="Pan Y."/>
            <person name="Wang J."/>
            <person name="Ma R."/>
            <person name="Yu S."/>
        </authorList>
    </citation>
    <scope>NUCLEOTIDE SEQUENCE</scope>
    <source>
        <strain evidence="8">LA-IB0</strain>
        <tissue evidence="8">Leaf</tissue>
    </source>
</reference>
<dbReference type="PANTHER" id="PTHR21562">
    <property type="entry name" value="NOTUM-RELATED"/>
    <property type="match status" value="1"/>
</dbReference>